<dbReference type="PANTHER" id="PTHR43537:SF5">
    <property type="entry name" value="UXU OPERON TRANSCRIPTIONAL REGULATOR"/>
    <property type="match status" value="1"/>
</dbReference>
<dbReference type="Gene3D" id="1.20.120.530">
    <property type="entry name" value="GntR ligand-binding domain-like"/>
    <property type="match status" value="1"/>
</dbReference>
<dbReference type="CDD" id="cd07377">
    <property type="entry name" value="WHTH_GntR"/>
    <property type="match status" value="1"/>
</dbReference>
<keyword evidence="1" id="KW-0805">Transcription regulation</keyword>
<dbReference type="InterPro" id="IPR036390">
    <property type="entry name" value="WH_DNA-bd_sf"/>
</dbReference>
<evidence type="ECO:0000259" key="4">
    <source>
        <dbReference type="PROSITE" id="PS50949"/>
    </source>
</evidence>
<reference evidence="5 6" key="1">
    <citation type="submission" date="2016-12" db="EMBL/GenBank/DDBJ databases">
        <title>The new phylogeny of genus Mycobacterium.</title>
        <authorList>
            <person name="Tortoli E."/>
            <person name="Trovato A."/>
            <person name="Cirillo D.M."/>
        </authorList>
    </citation>
    <scope>NUCLEOTIDE SEQUENCE [LARGE SCALE GENOMIC DNA]</scope>
    <source>
        <strain evidence="5 6">DSM 44624</strain>
    </source>
</reference>
<gene>
    <name evidence="5" type="ORF">BST20_22950</name>
</gene>
<dbReference type="PROSITE" id="PS50949">
    <property type="entry name" value="HTH_GNTR"/>
    <property type="match status" value="1"/>
</dbReference>
<dbReference type="Gene3D" id="1.10.10.10">
    <property type="entry name" value="Winged helix-like DNA-binding domain superfamily/Winged helix DNA-binding domain"/>
    <property type="match status" value="1"/>
</dbReference>
<dbReference type="GO" id="GO:0003677">
    <property type="term" value="F:DNA binding"/>
    <property type="evidence" value="ECO:0007669"/>
    <property type="project" value="UniProtKB-KW"/>
</dbReference>
<keyword evidence="3" id="KW-0804">Transcription</keyword>
<evidence type="ECO:0000313" key="6">
    <source>
        <dbReference type="Proteomes" id="UP000192441"/>
    </source>
</evidence>
<dbReference type="RefSeq" id="WP_083133716.1">
    <property type="nucleotide sequence ID" value="NZ_AP022607.1"/>
</dbReference>
<dbReference type="InterPro" id="IPR008920">
    <property type="entry name" value="TF_FadR/GntR_C"/>
</dbReference>
<dbReference type="Proteomes" id="UP000192441">
    <property type="component" value="Unassembled WGS sequence"/>
</dbReference>
<dbReference type="SUPFAM" id="SSF48008">
    <property type="entry name" value="GntR ligand-binding domain-like"/>
    <property type="match status" value="1"/>
</dbReference>
<protein>
    <submittedName>
        <fullName evidence="5">GntR family transcriptional regulator</fullName>
    </submittedName>
</protein>
<keyword evidence="2" id="KW-0238">DNA-binding</keyword>
<evidence type="ECO:0000313" key="5">
    <source>
        <dbReference type="EMBL" id="ORA33124.1"/>
    </source>
</evidence>
<comment type="caution">
    <text evidence="5">The sequence shown here is derived from an EMBL/GenBank/DDBJ whole genome shotgun (WGS) entry which is preliminary data.</text>
</comment>
<dbReference type="InterPro" id="IPR036388">
    <property type="entry name" value="WH-like_DNA-bd_sf"/>
</dbReference>
<sequence length="276" mass="30303">MTALGIGPEARRRLSAPRIGELVAAELRRQIIDGELADGDLLPRQDVLVERFNVSLVSLREALQILETEGLVSVRRGNRGGAVVHAPAKSSAAYMLGLVLQSESVGIADLGAALREVEPACAALAAQRPDRADRLVPELKQLNDEMAEHLDNGPGFTEIGRRFHDLVVRGCGNRTIIAVVGTLETLWTSHEQQWADESAARGSYPSLGKRRAVLNTHLKLAEMIEAGDVDRARRISARHLADSQTHTLTGRPDQRIHALSSQMLSRQWESRELMDR</sequence>
<evidence type="ECO:0000256" key="2">
    <source>
        <dbReference type="ARBA" id="ARBA00023125"/>
    </source>
</evidence>
<dbReference type="SMART" id="SM00345">
    <property type="entry name" value="HTH_GNTR"/>
    <property type="match status" value="1"/>
</dbReference>
<evidence type="ECO:0000256" key="1">
    <source>
        <dbReference type="ARBA" id="ARBA00023015"/>
    </source>
</evidence>
<accession>A0AA91LTE6</accession>
<proteinExistence type="predicted"/>
<dbReference type="PANTHER" id="PTHR43537">
    <property type="entry name" value="TRANSCRIPTIONAL REGULATOR, GNTR FAMILY"/>
    <property type="match status" value="1"/>
</dbReference>
<evidence type="ECO:0000256" key="3">
    <source>
        <dbReference type="ARBA" id="ARBA00023163"/>
    </source>
</evidence>
<dbReference type="EMBL" id="MVHM01000020">
    <property type="protein sequence ID" value="ORA33124.1"/>
    <property type="molecule type" value="Genomic_DNA"/>
</dbReference>
<dbReference type="GO" id="GO:0003700">
    <property type="term" value="F:DNA-binding transcription factor activity"/>
    <property type="evidence" value="ECO:0007669"/>
    <property type="project" value="InterPro"/>
</dbReference>
<feature type="domain" description="HTH gntR-type" evidence="4">
    <location>
        <begin position="17"/>
        <end position="87"/>
    </location>
</feature>
<organism evidence="5 6">
    <name type="scientific">Mycobacterium branderi</name>
    <dbReference type="NCBI Taxonomy" id="43348"/>
    <lineage>
        <taxon>Bacteria</taxon>
        <taxon>Bacillati</taxon>
        <taxon>Actinomycetota</taxon>
        <taxon>Actinomycetes</taxon>
        <taxon>Mycobacteriales</taxon>
        <taxon>Mycobacteriaceae</taxon>
        <taxon>Mycobacterium</taxon>
    </lineage>
</organism>
<dbReference type="InterPro" id="IPR011711">
    <property type="entry name" value="GntR_C"/>
</dbReference>
<dbReference type="Pfam" id="PF00392">
    <property type="entry name" value="GntR"/>
    <property type="match status" value="1"/>
</dbReference>
<dbReference type="SMART" id="SM00895">
    <property type="entry name" value="FCD"/>
    <property type="match status" value="1"/>
</dbReference>
<dbReference type="AlphaFoldDB" id="A0AA91LTE6"/>
<dbReference type="Pfam" id="PF07729">
    <property type="entry name" value="FCD"/>
    <property type="match status" value="1"/>
</dbReference>
<name>A0AA91LTE6_9MYCO</name>
<dbReference type="SUPFAM" id="SSF46785">
    <property type="entry name" value="Winged helix' DNA-binding domain"/>
    <property type="match status" value="1"/>
</dbReference>
<dbReference type="InterPro" id="IPR000524">
    <property type="entry name" value="Tscrpt_reg_HTH_GntR"/>
</dbReference>